<reference evidence="2 3" key="1">
    <citation type="submission" date="2020-05" db="EMBL/GenBank/DDBJ databases">
        <title>WGS assembly of Panicum virgatum.</title>
        <authorList>
            <person name="Lovell J.T."/>
            <person name="Jenkins J."/>
            <person name="Shu S."/>
            <person name="Juenger T.E."/>
            <person name="Schmutz J."/>
        </authorList>
    </citation>
    <scope>NUCLEOTIDE SEQUENCE [LARGE SCALE GENOMIC DNA]</scope>
    <source>
        <strain evidence="3">cv. AP13</strain>
    </source>
</reference>
<dbReference type="AlphaFoldDB" id="A0A8T0TI17"/>
<dbReference type="Gene3D" id="1.20.1280.50">
    <property type="match status" value="1"/>
</dbReference>
<dbReference type="Pfam" id="PF00646">
    <property type="entry name" value="F-box"/>
    <property type="match status" value="1"/>
</dbReference>
<evidence type="ECO:0000313" key="3">
    <source>
        <dbReference type="Proteomes" id="UP000823388"/>
    </source>
</evidence>
<feature type="domain" description="F-box" evidence="1">
    <location>
        <begin position="5"/>
        <end position="45"/>
    </location>
</feature>
<dbReference type="Proteomes" id="UP000823388">
    <property type="component" value="Chromosome 4N"/>
</dbReference>
<accession>A0A8T0TI17</accession>
<dbReference type="CDD" id="cd22157">
    <property type="entry name" value="F-box_AtFBW1-like"/>
    <property type="match status" value="1"/>
</dbReference>
<gene>
    <name evidence="2" type="ORF">PVAP13_4NG335500</name>
</gene>
<evidence type="ECO:0000313" key="2">
    <source>
        <dbReference type="EMBL" id="KAG2608594.1"/>
    </source>
</evidence>
<comment type="caution">
    <text evidence="2">The sequence shown here is derived from an EMBL/GenBank/DDBJ whole genome shotgun (WGS) entry which is preliminary data.</text>
</comment>
<dbReference type="InterPro" id="IPR050796">
    <property type="entry name" value="SCF_F-box_component"/>
</dbReference>
<dbReference type="EMBL" id="CM029044">
    <property type="protein sequence ID" value="KAG2608594.1"/>
    <property type="molecule type" value="Genomic_DNA"/>
</dbReference>
<sequence>MAGMILDDLIHDILVRLPAAAVLRFRAVCKQWRALVDDHRFPIAHHRHRPPMPLPPVIRFTAPAHRDRRTMIRKGLSFWKEPGPLIRDQGDFQVHGSSDGVLLVSYTSGLYLCNPARRRWTKVPTAIALDGIVGFYAHRPSGDFRALHLHRRIDIVYDYRILTLGPTNIFSTRIIAGPHSSEDAAACIRIRPASVSPPALVAGNLHWLPEPDPNSSSDLLVFDPVAETFRRMRPPPAVEAQAQALLELDGRLTMTLTRGDLATAELWVLQDLKIPLPPAADIVAVAVVSPGGDVMVHCTNCLLHCDAKGRVRTRHQPEHHRIIAVPRMFRESLLPHSSVNGRQITT</sequence>
<dbReference type="InterPro" id="IPR001810">
    <property type="entry name" value="F-box_dom"/>
</dbReference>
<keyword evidence="3" id="KW-1185">Reference proteome</keyword>
<organism evidence="2 3">
    <name type="scientific">Panicum virgatum</name>
    <name type="common">Blackwell switchgrass</name>
    <dbReference type="NCBI Taxonomy" id="38727"/>
    <lineage>
        <taxon>Eukaryota</taxon>
        <taxon>Viridiplantae</taxon>
        <taxon>Streptophyta</taxon>
        <taxon>Embryophyta</taxon>
        <taxon>Tracheophyta</taxon>
        <taxon>Spermatophyta</taxon>
        <taxon>Magnoliopsida</taxon>
        <taxon>Liliopsida</taxon>
        <taxon>Poales</taxon>
        <taxon>Poaceae</taxon>
        <taxon>PACMAD clade</taxon>
        <taxon>Panicoideae</taxon>
        <taxon>Panicodae</taxon>
        <taxon>Paniceae</taxon>
        <taxon>Panicinae</taxon>
        <taxon>Panicum</taxon>
        <taxon>Panicum sect. Hiantes</taxon>
    </lineage>
</organism>
<name>A0A8T0TI17_PANVG</name>
<dbReference type="PANTHER" id="PTHR31672">
    <property type="entry name" value="BNACNNG10540D PROTEIN"/>
    <property type="match status" value="1"/>
</dbReference>
<proteinExistence type="predicted"/>
<dbReference type="InterPro" id="IPR036047">
    <property type="entry name" value="F-box-like_dom_sf"/>
</dbReference>
<dbReference type="SUPFAM" id="SSF81383">
    <property type="entry name" value="F-box domain"/>
    <property type="match status" value="1"/>
</dbReference>
<protein>
    <recommendedName>
        <fullName evidence="1">F-box domain-containing protein</fullName>
    </recommendedName>
</protein>
<dbReference type="SMART" id="SM00256">
    <property type="entry name" value="FBOX"/>
    <property type="match status" value="1"/>
</dbReference>
<evidence type="ECO:0000259" key="1">
    <source>
        <dbReference type="SMART" id="SM00256"/>
    </source>
</evidence>
<feature type="non-terminal residue" evidence="2">
    <location>
        <position position="346"/>
    </location>
</feature>